<dbReference type="GO" id="GO:0016020">
    <property type="term" value="C:membrane"/>
    <property type="evidence" value="ECO:0007669"/>
    <property type="project" value="UniProtKB-SubCell"/>
</dbReference>
<dbReference type="PANTHER" id="PTHR11432">
    <property type="entry name" value="NADH DEHYDROGENASE SUBUNIT 1"/>
    <property type="match status" value="1"/>
</dbReference>
<organism evidence="6">
    <name type="scientific">hydrothermal vent metagenome</name>
    <dbReference type="NCBI Taxonomy" id="652676"/>
    <lineage>
        <taxon>unclassified sequences</taxon>
        <taxon>metagenomes</taxon>
        <taxon>ecological metagenomes</taxon>
    </lineage>
</organism>
<evidence type="ECO:0000256" key="1">
    <source>
        <dbReference type="ARBA" id="ARBA00004141"/>
    </source>
</evidence>
<dbReference type="GO" id="GO:0003954">
    <property type="term" value="F:NADH dehydrogenase activity"/>
    <property type="evidence" value="ECO:0007669"/>
    <property type="project" value="TreeGrafter"/>
</dbReference>
<accession>A0A3B0SA77</accession>
<evidence type="ECO:0000256" key="3">
    <source>
        <dbReference type="ARBA" id="ARBA00022989"/>
    </source>
</evidence>
<dbReference type="AlphaFoldDB" id="A0A3B0SA77"/>
<keyword evidence="4 5" id="KW-0472">Membrane</keyword>
<evidence type="ECO:0000256" key="2">
    <source>
        <dbReference type="ARBA" id="ARBA00022692"/>
    </source>
</evidence>
<keyword evidence="6" id="KW-0560">Oxidoreductase</keyword>
<dbReference type="Pfam" id="PF00146">
    <property type="entry name" value="NADHdh"/>
    <property type="match status" value="1"/>
</dbReference>
<dbReference type="PANTHER" id="PTHR11432:SF3">
    <property type="entry name" value="NADH-UBIQUINONE OXIDOREDUCTASE CHAIN 1"/>
    <property type="match status" value="1"/>
</dbReference>
<keyword evidence="2 5" id="KW-0812">Transmembrane</keyword>
<keyword evidence="6" id="KW-0830">Ubiquinone</keyword>
<evidence type="ECO:0000313" key="6">
    <source>
        <dbReference type="EMBL" id="VAW01978.1"/>
    </source>
</evidence>
<protein>
    <submittedName>
        <fullName evidence="6">NADH-ubiquinone oxidoreductase chain H</fullName>
        <ecNumber evidence="6">1.6.5.3</ecNumber>
    </submittedName>
</protein>
<sequence>MPFDMPIAESELTMGYLTEYSGIRFTMFFLGEYASMIGLSAIAATLYLGGYGLPGVTGVMANVLGPGILIGKIAILVFIIIWIRFTWPRLREDQLQTLAWTWLIPLALVNIAIVSIFKVVL</sequence>
<feature type="transmembrane region" description="Helical" evidence="5">
    <location>
        <begin position="63"/>
        <end position="85"/>
    </location>
</feature>
<gene>
    <name evidence="6" type="ORF">MNBD_ACTINO01-1819</name>
</gene>
<comment type="subcellular location">
    <subcellularLocation>
        <location evidence="1">Membrane</location>
        <topology evidence="1">Multi-pass membrane protein</topology>
    </subcellularLocation>
</comment>
<evidence type="ECO:0000256" key="4">
    <source>
        <dbReference type="ARBA" id="ARBA00023136"/>
    </source>
</evidence>
<evidence type="ECO:0000256" key="5">
    <source>
        <dbReference type="SAM" id="Phobius"/>
    </source>
</evidence>
<reference evidence="6" key="1">
    <citation type="submission" date="2018-06" db="EMBL/GenBank/DDBJ databases">
        <authorList>
            <person name="Zhirakovskaya E."/>
        </authorList>
    </citation>
    <scope>NUCLEOTIDE SEQUENCE</scope>
</reference>
<name>A0A3B0SA77_9ZZZZ</name>
<keyword evidence="3 5" id="KW-1133">Transmembrane helix</keyword>
<dbReference type="GO" id="GO:0009060">
    <property type="term" value="P:aerobic respiration"/>
    <property type="evidence" value="ECO:0007669"/>
    <property type="project" value="TreeGrafter"/>
</dbReference>
<proteinExistence type="predicted"/>
<dbReference type="EMBL" id="UOEI01000315">
    <property type="protein sequence ID" value="VAW01978.1"/>
    <property type="molecule type" value="Genomic_DNA"/>
</dbReference>
<dbReference type="EC" id="1.6.5.3" evidence="6"/>
<dbReference type="InterPro" id="IPR001694">
    <property type="entry name" value="NADH_UbQ_OxRdtase_su1/FPO"/>
</dbReference>
<feature type="transmembrane region" description="Helical" evidence="5">
    <location>
        <begin position="33"/>
        <end position="51"/>
    </location>
</feature>
<feature type="transmembrane region" description="Helical" evidence="5">
    <location>
        <begin position="97"/>
        <end position="117"/>
    </location>
</feature>